<dbReference type="InterPro" id="IPR012341">
    <property type="entry name" value="6hp_glycosidase-like_sf"/>
</dbReference>
<evidence type="ECO:0008006" key="3">
    <source>
        <dbReference type="Google" id="ProtNLM"/>
    </source>
</evidence>
<reference evidence="1 2" key="1">
    <citation type="submission" date="2020-06" db="EMBL/GenBank/DDBJ databases">
        <title>Draft genome sequence of Lactic acid bacteria from Okinawan-style tofu.</title>
        <authorList>
            <person name="Takara I."/>
            <person name="Ikematsu S."/>
        </authorList>
    </citation>
    <scope>NUCLEOTIDE SEQUENCE [LARGE SCALE GENOMIC DNA]</scope>
    <source>
        <strain evidence="2">lg38</strain>
    </source>
</reference>
<dbReference type="PANTHER" id="PTHR31047">
    <property type="entry name" value="MEIOTICALLY UP-REGULATED GENE 157 PROTEIN"/>
    <property type="match status" value="1"/>
</dbReference>
<gene>
    <name evidence="1" type="ORF">ikelab_02310</name>
</gene>
<dbReference type="SUPFAM" id="SSF48208">
    <property type="entry name" value="Six-hairpin glycosidases"/>
    <property type="match status" value="1"/>
</dbReference>
<proteinExistence type="predicted"/>
<dbReference type="InterPro" id="IPR008313">
    <property type="entry name" value="GH125"/>
</dbReference>
<protein>
    <recommendedName>
        <fullName evidence="3">Metal-independent alpha-mannosidase</fullName>
    </recommendedName>
</protein>
<name>A0A6L2ZT82_9LACT</name>
<dbReference type="InterPro" id="IPR008928">
    <property type="entry name" value="6-hairpin_glycosidase_sf"/>
</dbReference>
<organism evidence="1 2">
    <name type="scientific">Lactococcus garvieae</name>
    <dbReference type="NCBI Taxonomy" id="1363"/>
    <lineage>
        <taxon>Bacteria</taxon>
        <taxon>Bacillati</taxon>
        <taxon>Bacillota</taxon>
        <taxon>Bacilli</taxon>
        <taxon>Lactobacillales</taxon>
        <taxon>Streptococcaceae</taxon>
        <taxon>Lactococcus</taxon>
    </lineage>
</organism>
<dbReference type="GO" id="GO:0005975">
    <property type="term" value="P:carbohydrate metabolic process"/>
    <property type="evidence" value="ECO:0007669"/>
    <property type="project" value="InterPro"/>
</dbReference>
<comment type="caution">
    <text evidence="1">The sequence shown here is derived from an EMBL/GenBank/DDBJ whole genome shotgun (WGS) entry which is preliminary data.</text>
</comment>
<dbReference type="AlphaFoldDB" id="A0A6L2ZT82"/>
<dbReference type="Proteomes" id="UP000504756">
    <property type="component" value="Unassembled WGS sequence"/>
</dbReference>
<evidence type="ECO:0000313" key="2">
    <source>
        <dbReference type="Proteomes" id="UP000504756"/>
    </source>
</evidence>
<dbReference type="SMART" id="SM01149">
    <property type="entry name" value="DUF1237"/>
    <property type="match status" value="1"/>
</dbReference>
<dbReference type="PANTHER" id="PTHR31047:SF0">
    <property type="entry name" value="MEIOTICALLY UP-REGULATED GENE 157 PROTEIN"/>
    <property type="match status" value="1"/>
</dbReference>
<sequence length="132" mass="15196">MDDANVPSLLSLPFLGYCRAEDPLYIKTREKCLSEENPYYYVGQYLQGIGSPHTPPRYVWPIALAMEGLTTENIDKMKKQIETIVATDGGTGQCHEGIDVDNPNNYTREWFSWSNMTYCQLVFRYLKLSQNK</sequence>
<dbReference type="Pfam" id="PF06824">
    <property type="entry name" value="Glyco_hydro_125"/>
    <property type="match status" value="1"/>
</dbReference>
<evidence type="ECO:0000313" key="1">
    <source>
        <dbReference type="EMBL" id="GFO50956.1"/>
    </source>
</evidence>
<dbReference type="EMBL" id="BLXU01000001">
    <property type="protein sequence ID" value="GFO50956.1"/>
    <property type="molecule type" value="Genomic_DNA"/>
</dbReference>
<dbReference type="Gene3D" id="1.50.10.10">
    <property type="match status" value="1"/>
</dbReference>
<accession>A0A6L2ZT82</accession>